<protein>
    <submittedName>
        <fullName evidence="1">Uncharacterized protein</fullName>
    </submittedName>
</protein>
<reference evidence="1" key="1">
    <citation type="submission" date="2023-05" db="EMBL/GenBank/DDBJ databases">
        <authorList>
            <person name="Stuckert A."/>
        </authorList>
    </citation>
    <scope>NUCLEOTIDE SEQUENCE</scope>
</reference>
<evidence type="ECO:0000313" key="2">
    <source>
        <dbReference type="Proteomes" id="UP001162483"/>
    </source>
</evidence>
<organism evidence="1 2">
    <name type="scientific">Staurois parvus</name>
    <dbReference type="NCBI Taxonomy" id="386267"/>
    <lineage>
        <taxon>Eukaryota</taxon>
        <taxon>Metazoa</taxon>
        <taxon>Chordata</taxon>
        <taxon>Craniata</taxon>
        <taxon>Vertebrata</taxon>
        <taxon>Euteleostomi</taxon>
        <taxon>Amphibia</taxon>
        <taxon>Batrachia</taxon>
        <taxon>Anura</taxon>
        <taxon>Neobatrachia</taxon>
        <taxon>Ranoidea</taxon>
        <taxon>Ranidae</taxon>
        <taxon>Staurois</taxon>
    </lineage>
</organism>
<sequence length="113" mass="13054">MLGEYRVSGPDCKKLVSSASASAYEEGKPRLMKFRQFMLSITPYYMGPARRAVTSWKARTCWDLFLRRCMQFYPVGGLGWTVTLYGMSYTPQLLSEQLLVPYLSLHSKWHLES</sequence>
<keyword evidence="2" id="KW-1185">Reference proteome</keyword>
<dbReference type="EMBL" id="CATNWA010014694">
    <property type="protein sequence ID" value="CAI9574837.1"/>
    <property type="molecule type" value="Genomic_DNA"/>
</dbReference>
<evidence type="ECO:0000313" key="1">
    <source>
        <dbReference type="EMBL" id="CAI9574837.1"/>
    </source>
</evidence>
<name>A0ABN9DTY8_9NEOB</name>
<dbReference type="Proteomes" id="UP001162483">
    <property type="component" value="Unassembled WGS sequence"/>
</dbReference>
<proteinExistence type="predicted"/>
<gene>
    <name evidence="1" type="ORF">SPARVUS_LOCUS8042063</name>
</gene>
<accession>A0ABN9DTY8</accession>
<comment type="caution">
    <text evidence="1">The sequence shown here is derived from an EMBL/GenBank/DDBJ whole genome shotgun (WGS) entry which is preliminary data.</text>
</comment>